<gene>
    <name evidence="1" type="ORF">HPB50_008931</name>
</gene>
<evidence type="ECO:0000313" key="2">
    <source>
        <dbReference type="Proteomes" id="UP000821845"/>
    </source>
</evidence>
<organism evidence="1 2">
    <name type="scientific">Hyalomma asiaticum</name>
    <name type="common">Tick</name>
    <dbReference type="NCBI Taxonomy" id="266040"/>
    <lineage>
        <taxon>Eukaryota</taxon>
        <taxon>Metazoa</taxon>
        <taxon>Ecdysozoa</taxon>
        <taxon>Arthropoda</taxon>
        <taxon>Chelicerata</taxon>
        <taxon>Arachnida</taxon>
        <taxon>Acari</taxon>
        <taxon>Parasitiformes</taxon>
        <taxon>Ixodida</taxon>
        <taxon>Ixodoidea</taxon>
        <taxon>Ixodidae</taxon>
        <taxon>Hyalomminae</taxon>
        <taxon>Hyalomma</taxon>
    </lineage>
</organism>
<protein>
    <submittedName>
        <fullName evidence="1">Uncharacterized protein</fullName>
    </submittedName>
</protein>
<dbReference type="EMBL" id="CM023481">
    <property type="protein sequence ID" value="KAH6945555.1"/>
    <property type="molecule type" value="Genomic_DNA"/>
</dbReference>
<name>A0ACB7TFG2_HYAAI</name>
<reference evidence="1" key="1">
    <citation type="submission" date="2020-05" db="EMBL/GenBank/DDBJ databases">
        <title>Large-scale comparative analyses of tick genomes elucidate their genetic diversity and vector capacities.</title>
        <authorList>
            <person name="Jia N."/>
            <person name="Wang J."/>
            <person name="Shi W."/>
            <person name="Du L."/>
            <person name="Sun Y."/>
            <person name="Zhan W."/>
            <person name="Jiang J."/>
            <person name="Wang Q."/>
            <person name="Zhang B."/>
            <person name="Ji P."/>
            <person name="Sakyi L.B."/>
            <person name="Cui X."/>
            <person name="Yuan T."/>
            <person name="Jiang B."/>
            <person name="Yang W."/>
            <person name="Lam T.T.-Y."/>
            <person name="Chang Q."/>
            <person name="Ding S."/>
            <person name="Wang X."/>
            <person name="Zhu J."/>
            <person name="Ruan X."/>
            <person name="Zhao L."/>
            <person name="Wei J."/>
            <person name="Que T."/>
            <person name="Du C."/>
            <person name="Cheng J."/>
            <person name="Dai P."/>
            <person name="Han X."/>
            <person name="Huang E."/>
            <person name="Gao Y."/>
            <person name="Liu J."/>
            <person name="Shao H."/>
            <person name="Ye R."/>
            <person name="Li L."/>
            <person name="Wei W."/>
            <person name="Wang X."/>
            <person name="Wang C."/>
            <person name="Yang T."/>
            <person name="Huo Q."/>
            <person name="Li W."/>
            <person name="Guo W."/>
            <person name="Chen H."/>
            <person name="Zhou L."/>
            <person name="Ni X."/>
            <person name="Tian J."/>
            <person name="Zhou Y."/>
            <person name="Sheng Y."/>
            <person name="Liu T."/>
            <person name="Pan Y."/>
            <person name="Xia L."/>
            <person name="Li J."/>
            <person name="Zhao F."/>
            <person name="Cao W."/>
        </authorList>
    </citation>
    <scope>NUCLEOTIDE SEQUENCE</scope>
    <source>
        <strain evidence="1">Hyas-2018</strain>
    </source>
</reference>
<comment type="caution">
    <text evidence="1">The sequence shown here is derived from an EMBL/GenBank/DDBJ whole genome shotgun (WGS) entry which is preliminary data.</text>
</comment>
<dbReference type="Proteomes" id="UP000821845">
    <property type="component" value="Chromosome 1"/>
</dbReference>
<proteinExistence type="predicted"/>
<accession>A0ACB7TFG2</accession>
<sequence>MKVLLLCALVLAGAFLAEAAGGKELCGMSHDGIKDVLKCMAEHAPSQGEMVDLVFSTKDTGEEQQGIYPTSPRHSIQLPYLHLPETSFRSSLVCLSRHFLRIQKFVSSKMKVLLLCGVILAGALLADAAGGTLNNEDFKTFLKCMGDRVNPQFKETVKEVIGDNTDKVYGIFKKQCDAGVDFEQVAASIRNAYAECKPALS</sequence>
<evidence type="ECO:0000313" key="1">
    <source>
        <dbReference type="EMBL" id="KAH6945555.1"/>
    </source>
</evidence>
<keyword evidence="2" id="KW-1185">Reference proteome</keyword>